<proteinExistence type="predicted"/>
<dbReference type="STRING" id="7868.ENSCMIP00000000269"/>
<dbReference type="GO" id="GO:0030286">
    <property type="term" value="C:dynein complex"/>
    <property type="evidence" value="ECO:0007669"/>
    <property type="project" value="InterPro"/>
</dbReference>
<dbReference type="PANTHER" id="PTHR46961">
    <property type="entry name" value="DYNEIN HEAVY CHAIN 1, AXONEMAL-LIKE PROTEIN"/>
    <property type="match status" value="1"/>
</dbReference>
<dbReference type="Pfam" id="PF17857">
    <property type="entry name" value="AAA_lid_1"/>
    <property type="match status" value="1"/>
</dbReference>
<evidence type="ECO:0000313" key="2">
    <source>
        <dbReference type="Ensembl" id="ENSCMIP00000000269.1"/>
    </source>
</evidence>
<name>A0A4W3GQ89_CALMI</name>
<dbReference type="OMA" id="CIARLWI"/>
<evidence type="ECO:0000259" key="1">
    <source>
        <dbReference type="Pfam" id="PF17857"/>
    </source>
</evidence>
<dbReference type="Gene3D" id="1.20.920.30">
    <property type="match status" value="1"/>
</dbReference>
<reference evidence="3" key="2">
    <citation type="journal article" date="2007" name="PLoS Biol.">
        <title>Survey sequencing and comparative analysis of the elephant shark (Callorhinchus milii) genome.</title>
        <authorList>
            <person name="Venkatesh B."/>
            <person name="Kirkness E.F."/>
            <person name="Loh Y.H."/>
            <person name="Halpern A.L."/>
            <person name="Lee A.P."/>
            <person name="Johnson J."/>
            <person name="Dandona N."/>
            <person name="Viswanathan L.D."/>
            <person name="Tay A."/>
            <person name="Venter J.C."/>
            <person name="Strausberg R.L."/>
            <person name="Brenner S."/>
        </authorList>
    </citation>
    <scope>NUCLEOTIDE SEQUENCE [LARGE SCALE GENOMIC DNA]</scope>
</reference>
<dbReference type="InterPro" id="IPR041589">
    <property type="entry name" value="DNAH3_AAA_lid_1"/>
</dbReference>
<dbReference type="AlphaFoldDB" id="A0A4W3GQ89"/>
<dbReference type="GO" id="GO:0051959">
    <property type="term" value="F:dynein light intermediate chain binding"/>
    <property type="evidence" value="ECO:0007669"/>
    <property type="project" value="InterPro"/>
</dbReference>
<dbReference type="GeneTree" id="ENSGT00940000157623"/>
<dbReference type="InParanoid" id="A0A4W3GQ89"/>
<dbReference type="GO" id="GO:0007018">
    <property type="term" value="P:microtubule-based movement"/>
    <property type="evidence" value="ECO:0007669"/>
    <property type="project" value="InterPro"/>
</dbReference>
<dbReference type="Ensembl" id="ENSCMIT00000000302.1">
    <property type="protein sequence ID" value="ENSCMIP00000000269.1"/>
    <property type="gene ID" value="ENSCMIG00000000219.1"/>
</dbReference>
<reference evidence="2" key="5">
    <citation type="submission" date="2025-09" db="UniProtKB">
        <authorList>
            <consortium name="Ensembl"/>
        </authorList>
    </citation>
    <scope>IDENTIFICATION</scope>
</reference>
<reference evidence="2" key="4">
    <citation type="submission" date="2025-08" db="UniProtKB">
        <authorList>
            <consortium name="Ensembl"/>
        </authorList>
    </citation>
    <scope>IDENTIFICATION</scope>
</reference>
<reference evidence="3" key="1">
    <citation type="journal article" date="2006" name="Science">
        <title>Ancient noncoding elements conserved in the human genome.</title>
        <authorList>
            <person name="Venkatesh B."/>
            <person name="Kirkness E.F."/>
            <person name="Loh Y.H."/>
            <person name="Halpern A.L."/>
            <person name="Lee A.P."/>
            <person name="Johnson J."/>
            <person name="Dandona N."/>
            <person name="Viswanathan L.D."/>
            <person name="Tay A."/>
            <person name="Venter J.C."/>
            <person name="Strausberg R.L."/>
            <person name="Brenner S."/>
        </authorList>
    </citation>
    <scope>NUCLEOTIDE SEQUENCE [LARGE SCALE GENOMIC DNA]</scope>
</reference>
<protein>
    <recommendedName>
        <fullName evidence="1">Dynein heavy chain 3 AAA+ lid domain-containing protein</fullName>
    </recommendedName>
</protein>
<dbReference type="InterPro" id="IPR026983">
    <property type="entry name" value="DHC"/>
</dbReference>
<evidence type="ECO:0000313" key="3">
    <source>
        <dbReference type="Proteomes" id="UP000314986"/>
    </source>
</evidence>
<dbReference type="PANTHER" id="PTHR46961:SF8">
    <property type="entry name" value="DYNEIN AXONEMAL HEAVY CHAIN 7"/>
    <property type="match status" value="1"/>
</dbReference>
<feature type="domain" description="Dynein heavy chain 3 AAA+ lid" evidence="1">
    <location>
        <begin position="23"/>
        <end position="82"/>
    </location>
</feature>
<sequence length="82" mass="9861">MINQKLQDFDEQMKPIGEVVTQATIELYEAIIEKFLPTPAKIHYLFNLRDISKVFQGMLRIHRDYHDTKQCIARLWIHESFR</sequence>
<dbReference type="Proteomes" id="UP000314986">
    <property type="component" value="Unassembled WGS sequence"/>
</dbReference>
<keyword evidence="3" id="KW-1185">Reference proteome</keyword>
<reference evidence="3" key="3">
    <citation type="journal article" date="2014" name="Nature">
        <title>Elephant shark genome provides unique insights into gnathostome evolution.</title>
        <authorList>
            <consortium name="International Elephant Shark Genome Sequencing Consortium"/>
            <person name="Venkatesh B."/>
            <person name="Lee A.P."/>
            <person name="Ravi V."/>
            <person name="Maurya A.K."/>
            <person name="Lian M.M."/>
            <person name="Swann J.B."/>
            <person name="Ohta Y."/>
            <person name="Flajnik M.F."/>
            <person name="Sutoh Y."/>
            <person name="Kasahara M."/>
            <person name="Hoon S."/>
            <person name="Gangu V."/>
            <person name="Roy S.W."/>
            <person name="Irimia M."/>
            <person name="Korzh V."/>
            <person name="Kondrychyn I."/>
            <person name="Lim Z.W."/>
            <person name="Tay B.H."/>
            <person name="Tohari S."/>
            <person name="Kong K.W."/>
            <person name="Ho S."/>
            <person name="Lorente-Galdos B."/>
            <person name="Quilez J."/>
            <person name="Marques-Bonet T."/>
            <person name="Raney B.J."/>
            <person name="Ingham P.W."/>
            <person name="Tay A."/>
            <person name="Hillier L.W."/>
            <person name="Minx P."/>
            <person name="Boehm T."/>
            <person name="Wilson R.K."/>
            <person name="Brenner S."/>
            <person name="Warren W.C."/>
        </authorList>
    </citation>
    <scope>NUCLEOTIDE SEQUENCE [LARGE SCALE GENOMIC DNA]</scope>
</reference>
<accession>A0A4W3GQ89</accession>
<dbReference type="GO" id="GO:0045505">
    <property type="term" value="F:dynein intermediate chain binding"/>
    <property type="evidence" value="ECO:0007669"/>
    <property type="project" value="InterPro"/>
</dbReference>
<organism evidence="2 3">
    <name type="scientific">Callorhinchus milii</name>
    <name type="common">Ghost shark</name>
    <dbReference type="NCBI Taxonomy" id="7868"/>
    <lineage>
        <taxon>Eukaryota</taxon>
        <taxon>Metazoa</taxon>
        <taxon>Chordata</taxon>
        <taxon>Craniata</taxon>
        <taxon>Vertebrata</taxon>
        <taxon>Chondrichthyes</taxon>
        <taxon>Holocephali</taxon>
        <taxon>Chimaeriformes</taxon>
        <taxon>Callorhinchidae</taxon>
        <taxon>Callorhinchus</taxon>
    </lineage>
</organism>